<dbReference type="PROSITE" id="PS50089">
    <property type="entry name" value="ZF_RING_2"/>
    <property type="match status" value="1"/>
</dbReference>
<organism evidence="4">
    <name type="scientific">Percolomonas cosmopolitus</name>
    <dbReference type="NCBI Taxonomy" id="63605"/>
    <lineage>
        <taxon>Eukaryota</taxon>
        <taxon>Discoba</taxon>
        <taxon>Heterolobosea</taxon>
        <taxon>Tetramitia</taxon>
        <taxon>Eutetramitia</taxon>
        <taxon>Percolomonadidae</taxon>
        <taxon>Percolomonas</taxon>
    </lineage>
</organism>
<dbReference type="AlphaFoldDB" id="A0A7S1PEW1"/>
<dbReference type="Pfam" id="PF13920">
    <property type="entry name" value="zf-C3HC4_3"/>
    <property type="match status" value="1"/>
</dbReference>
<dbReference type="Gene3D" id="3.30.40.10">
    <property type="entry name" value="Zinc/RING finger domain, C3HC4 (zinc finger)"/>
    <property type="match status" value="1"/>
</dbReference>
<feature type="domain" description="RING-type" evidence="3">
    <location>
        <begin position="319"/>
        <end position="354"/>
    </location>
</feature>
<feature type="compositionally biased region" description="Polar residues" evidence="2">
    <location>
        <begin position="38"/>
        <end position="57"/>
    </location>
</feature>
<dbReference type="GO" id="GO:0008270">
    <property type="term" value="F:zinc ion binding"/>
    <property type="evidence" value="ECO:0007669"/>
    <property type="project" value="UniProtKB-KW"/>
</dbReference>
<evidence type="ECO:0000259" key="3">
    <source>
        <dbReference type="PROSITE" id="PS50089"/>
    </source>
</evidence>
<feature type="compositionally biased region" description="Low complexity" evidence="2">
    <location>
        <begin position="1"/>
        <end position="16"/>
    </location>
</feature>
<accession>A0A7S1PEW1</accession>
<dbReference type="SMART" id="SM00184">
    <property type="entry name" value="RING"/>
    <property type="match status" value="1"/>
</dbReference>
<name>A0A7S1PEW1_9EUKA</name>
<feature type="compositionally biased region" description="Pro residues" evidence="2">
    <location>
        <begin position="100"/>
        <end position="109"/>
    </location>
</feature>
<keyword evidence="1" id="KW-0863">Zinc-finger</keyword>
<proteinExistence type="predicted"/>
<feature type="region of interest" description="Disordered" evidence="2">
    <location>
        <begin position="1"/>
        <end position="57"/>
    </location>
</feature>
<dbReference type="SUPFAM" id="SSF57850">
    <property type="entry name" value="RING/U-box"/>
    <property type="match status" value="1"/>
</dbReference>
<dbReference type="InterPro" id="IPR001841">
    <property type="entry name" value="Znf_RING"/>
</dbReference>
<keyword evidence="1" id="KW-0479">Metal-binding</keyword>
<gene>
    <name evidence="4" type="ORF">PCOS0759_LOCUS2538</name>
</gene>
<evidence type="ECO:0000313" key="4">
    <source>
        <dbReference type="EMBL" id="CAD9079306.1"/>
    </source>
</evidence>
<sequence length="366" mass="41543">MSHYSSRPPLQLSSPPNYSPPPQHHQQHFQPHTPQYYSQQQPHLATTSSSSSYGNYENASGALAYQQQQQQQQSHHFHQMVPHHYSGSGITTTQTMAPVAFPPPPPPPTGFQQYQQNTPRDNPSSSRKRKFFEVSQHFANSPSQMHSEIREPSTWLMMPWKRQRVETEPGNHAQIIQQEQHQFQSSHAYNQQHQHRANASLRPPLTVHSLDSQLKKYNESVKGYYDSMCVSGFNNCMHDDMVVTTNGPTTSNQTMQQQQIVVPEQQVPLNAPRQVYDMLGYLSTSSLSGCNKQNLLLLLNRLKSSVSLIENQLEEHVFCVVCMEKERKVICVPCGHLVCCGSCLEGQSECPVCRSAIEKKMLVYDG</sequence>
<keyword evidence="1" id="KW-0862">Zinc</keyword>
<feature type="region of interest" description="Disordered" evidence="2">
    <location>
        <begin position="82"/>
        <end position="129"/>
    </location>
</feature>
<feature type="compositionally biased region" description="Low complexity" evidence="2">
    <location>
        <begin position="28"/>
        <end position="37"/>
    </location>
</feature>
<dbReference type="EMBL" id="HBGD01003074">
    <property type="protein sequence ID" value="CAD9079306.1"/>
    <property type="molecule type" value="Transcribed_RNA"/>
</dbReference>
<feature type="compositionally biased region" description="Polar residues" evidence="2">
    <location>
        <begin position="110"/>
        <end position="125"/>
    </location>
</feature>
<reference evidence="4" key="1">
    <citation type="submission" date="2021-01" db="EMBL/GenBank/DDBJ databases">
        <authorList>
            <person name="Corre E."/>
            <person name="Pelletier E."/>
            <person name="Niang G."/>
            <person name="Scheremetjew M."/>
            <person name="Finn R."/>
            <person name="Kale V."/>
            <person name="Holt S."/>
            <person name="Cochrane G."/>
            <person name="Meng A."/>
            <person name="Brown T."/>
            <person name="Cohen L."/>
        </authorList>
    </citation>
    <scope>NUCLEOTIDE SEQUENCE</scope>
    <source>
        <strain evidence="4">WS</strain>
    </source>
</reference>
<evidence type="ECO:0000256" key="2">
    <source>
        <dbReference type="SAM" id="MobiDB-lite"/>
    </source>
</evidence>
<evidence type="ECO:0000256" key="1">
    <source>
        <dbReference type="PROSITE-ProRule" id="PRU00175"/>
    </source>
</evidence>
<protein>
    <recommendedName>
        <fullName evidence="3">RING-type domain-containing protein</fullName>
    </recommendedName>
</protein>
<dbReference type="InterPro" id="IPR013083">
    <property type="entry name" value="Znf_RING/FYVE/PHD"/>
</dbReference>